<dbReference type="Pfam" id="PF02407">
    <property type="entry name" value="Viral_Rep"/>
    <property type="match status" value="1"/>
</dbReference>
<evidence type="ECO:0000256" key="10">
    <source>
        <dbReference type="ARBA" id="ARBA00022723"/>
    </source>
</evidence>
<dbReference type="EMBL" id="MN928922">
    <property type="protein sequence ID" value="QJI53466.1"/>
    <property type="molecule type" value="Genomic_DNA"/>
</dbReference>
<keyword evidence="9" id="KW-0540">Nuclease</keyword>
<sequence length="322" mass="37584">MTARRWCYTLFANDEDDYTNLDDFERSLRGHPAFRGLCHQLEQCPTTSKVHLQGYVEFEKPQRMAAIKRYSSTVHLETAKGSREHCIRYCTKDETRLPESTPTLDNVLLGASTQGKRNDLLETTLAIVNGELTRDDVFDTRPDLICKYARGINELFTYRARRERQGDRDLHTEVLWGDAGVGKTRYAYNRSTPDDVYILCKGNGGALWWDGYEGQKVLVIDDFYGWVEHSVLLRILDRYPFKIDIKGSSTYAAWTEVYITSNRHPSTWYQRSFPWEEDQALQRRLKHIFVCKTTMFGSNWKCEKTGRVRSIDKDFNIEEILL</sequence>
<dbReference type="GO" id="GO:0003723">
    <property type="term" value="F:RNA binding"/>
    <property type="evidence" value="ECO:0007669"/>
    <property type="project" value="InterPro"/>
</dbReference>
<proteinExistence type="inferred from homology"/>
<reference evidence="21" key="1">
    <citation type="submission" date="2020-01" db="EMBL/GenBank/DDBJ databases">
        <title>Novel CRESS-DNA virus.</title>
        <authorList>
            <person name="Liu Q."/>
            <person name="Shan T."/>
            <person name="Yang S."/>
            <person name="Zhang W."/>
        </authorList>
    </citation>
    <scope>NUCLEOTIDE SEQUENCE</scope>
    <source>
        <strain evidence="21">Fla06cir1</strain>
    </source>
</reference>
<reference evidence="23" key="2">
    <citation type="submission" date="2020-01" db="EMBL/GenBank/DDBJ databases">
        <title>Viral genomes from wild and zoo birds in China.</title>
        <authorList>
            <person name="Yao Y."/>
            <person name="Shan T."/>
            <person name="Yang S."/>
            <person name="Zhang W."/>
        </authorList>
    </citation>
    <scope>NUCLEOTIDE SEQUENCE</scope>
    <source>
        <strain evidence="22">Zftfla02cir4</strain>
        <strain evidence="23">Zftfla03cir1</strain>
    </source>
</reference>
<comment type="subcellular location">
    <subcellularLocation>
        <location evidence="2">Host nucleus</location>
    </subcellularLocation>
</comment>
<keyword evidence="6" id="KW-0808">Transferase</keyword>
<keyword evidence="11" id="KW-0547">Nucleotide-binding</keyword>
<dbReference type="GO" id="GO:0016787">
    <property type="term" value="F:hydrolase activity"/>
    <property type="evidence" value="ECO:0007669"/>
    <property type="project" value="UniProtKB-KW"/>
</dbReference>
<dbReference type="Pfam" id="PF00910">
    <property type="entry name" value="RNA_helicase"/>
    <property type="match status" value="1"/>
</dbReference>
<evidence type="ECO:0000313" key="21">
    <source>
        <dbReference type="EMBL" id="QJI53466.1"/>
    </source>
</evidence>
<dbReference type="GO" id="GO:0004519">
    <property type="term" value="F:endonuclease activity"/>
    <property type="evidence" value="ECO:0007669"/>
    <property type="project" value="UniProtKB-KW"/>
</dbReference>
<evidence type="ECO:0000256" key="4">
    <source>
        <dbReference type="ARBA" id="ARBA00014531"/>
    </source>
</evidence>
<evidence type="ECO:0000256" key="18">
    <source>
        <dbReference type="ARBA" id="ARBA00032243"/>
    </source>
</evidence>
<keyword evidence="13" id="KW-0378">Hydrolase</keyword>
<keyword evidence="12" id="KW-0255">Endonuclease</keyword>
<evidence type="ECO:0000256" key="2">
    <source>
        <dbReference type="ARBA" id="ARBA00004147"/>
    </source>
</evidence>
<evidence type="ECO:0000256" key="15">
    <source>
        <dbReference type="ARBA" id="ARBA00023125"/>
    </source>
</evidence>
<evidence type="ECO:0000256" key="14">
    <source>
        <dbReference type="ARBA" id="ARBA00023124"/>
    </source>
</evidence>
<dbReference type="GO" id="GO:0000166">
    <property type="term" value="F:nucleotide binding"/>
    <property type="evidence" value="ECO:0007669"/>
    <property type="project" value="UniProtKB-KW"/>
</dbReference>
<dbReference type="InterPro" id="IPR049912">
    <property type="entry name" value="CRESS_DNA_REP"/>
</dbReference>
<evidence type="ECO:0000256" key="13">
    <source>
        <dbReference type="ARBA" id="ARBA00022801"/>
    </source>
</evidence>
<evidence type="ECO:0000256" key="16">
    <source>
        <dbReference type="ARBA" id="ARBA00023268"/>
    </source>
</evidence>
<keyword evidence="8" id="KW-0235">DNA replication</keyword>
<evidence type="ECO:0000256" key="1">
    <source>
        <dbReference type="ARBA" id="ARBA00001936"/>
    </source>
</evidence>
<dbReference type="SUPFAM" id="SSF52540">
    <property type="entry name" value="P-loop containing nucleoside triphosphate hydrolases"/>
    <property type="match status" value="1"/>
</dbReference>
<evidence type="ECO:0000256" key="6">
    <source>
        <dbReference type="ARBA" id="ARBA00022679"/>
    </source>
</evidence>
<name>A0A6M9Z7F1_9VIRU</name>
<keyword evidence="14" id="KW-0190">Covalent protein-DNA linkage</keyword>
<comment type="catalytic activity">
    <reaction evidence="19">
        <text>ATP + H2O = ADP + phosphate + H(+)</text>
        <dbReference type="Rhea" id="RHEA:13065"/>
        <dbReference type="ChEBI" id="CHEBI:15377"/>
        <dbReference type="ChEBI" id="CHEBI:15378"/>
        <dbReference type="ChEBI" id="CHEBI:30616"/>
        <dbReference type="ChEBI" id="CHEBI:43474"/>
        <dbReference type="ChEBI" id="CHEBI:456216"/>
    </reaction>
</comment>
<keyword evidence="7" id="KW-0548">Nucleotidyltransferase</keyword>
<evidence type="ECO:0000256" key="11">
    <source>
        <dbReference type="ARBA" id="ARBA00022741"/>
    </source>
</evidence>
<evidence type="ECO:0000256" key="7">
    <source>
        <dbReference type="ARBA" id="ARBA00022695"/>
    </source>
</evidence>
<comment type="cofactor">
    <cofactor evidence="1">
        <name>Mn(2+)</name>
        <dbReference type="ChEBI" id="CHEBI:29035"/>
    </cofactor>
</comment>
<dbReference type="GO" id="GO:0042025">
    <property type="term" value="C:host cell nucleus"/>
    <property type="evidence" value="ECO:0007669"/>
    <property type="project" value="UniProtKB-SubCell"/>
</dbReference>
<dbReference type="EMBL" id="MT138054">
    <property type="protein sequence ID" value="QKN88867.1"/>
    <property type="molecule type" value="Genomic_DNA"/>
</dbReference>
<evidence type="ECO:0000256" key="5">
    <source>
        <dbReference type="ARBA" id="ARBA00022562"/>
    </source>
</evidence>
<keyword evidence="15" id="KW-0238">DNA-binding</keyword>
<dbReference type="PROSITE" id="PS52020">
    <property type="entry name" value="CRESS_DNA_REP"/>
    <property type="match status" value="1"/>
</dbReference>
<evidence type="ECO:0000313" key="23">
    <source>
        <dbReference type="EMBL" id="QKN88881.1"/>
    </source>
</evidence>
<dbReference type="GO" id="GO:0016779">
    <property type="term" value="F:nucleotidyltransferase activity"/>
    <property type="evidence" value="ECO:0007669"/>
    <property type="project" value="UniProtKB-KW"/>
</dbReference>
<dbReference type="GO" id="GO:0006260">
    <property type="term" value="P:DNA replication"/>
    <property type="evidence" value="ECO:0007669"/>
    <property type="project" value="UniProtKB-KW"/>
</dbReference>
<keyword evidence="5" id="KW-1048">Host nucleus</keyword>
<evidence type="ECO:0000256" key="19">
    <source>
        <dbReference type="ARBA" id="ARBA00049360"/>
    </source>
</evidence>
<protein>
    <recommendedName>
        <fullName evidence="4">Replication-associated protein</fullName>
    </recommendedName>
    <alternativeName>
        <fullName evidence="17">ATP-dependent helicase Rep</fullName>
    </alternativeName>
    <alternativeName>
        <fullName evidence="18">RepP</fullName>
    </alternativeName>
</protein>
<evidence type="ECO:0000259" key="20">
    <source>
        <dbReference type="PROSITE" id="PS52020"/>
    </source>
</evidence>
<accession>A0A6M9Z7F1</accession>
<dbReference type="GO" id="GO:0046872">
    <property type="term" value="F:metal ion binding"/>
    <property type="evidence" value="ECO:0007669"/>
    <property type="project" value="UniProtKB-KW"/>
</dbReference>
<dbReference type="Gene3D" id="3.40.50.300">
    <property type="entry name" value="P-loop containing nucleotide triphosphate hydrolases"/>
    <property type="match status" value="1"/>
</dbReference>
<dbReference type="GO" id="GO:0003677">
    <property type="term" value="F:DNA binding"/>
    <property type="evidence" value="ECO:0007669"/>
    <property type="project" value="UniProtKB-KW"/>
</dbReference>
<evidence type="ECO:0000256" key="12">
    <source>
        <dbReference type="ARBA" id="ARBA00022759"/>
    </source>
</evidence>
<dbReference type="InterPro" id="IPR027417">
    <property type="entry name" value="P-loop_NTPase"/>
</dbReference>
<evidence type="ECO:0000256" key="17">
    <source>
        <dbReference type="ARBA" id="ARBA00030754"/>
    </source>
</evidence>
<evidence type="ECO:0000313" key="22">
    <source>
        <dbReference type="EMBL" id="QKN88867.1"/>
    </source>
</evidence>
<dbReference type="InterPro" id="IPR000605">
    <property type="entry name" value="Helicase_SF3_ssDNA/RNA_vir"/>
</dbReference>
<keyword evidence="16" id="KW-0511">Multifunctional enzyme</keyword>
<keyword evidence="10" id="KW-0479">Metal-binding</keyword>
<dbReference type="Gene3D" id="3.40.1310.20">
    <property type="match status" value="1"/>
</dbReference>
<feature type="domain" description="CRESS-DNA virus Rep endonuclease" evidence="20">
    <location>
        <begin position="1"/>
        <end position="103"/>
    </location>
</feature>
<evidence type="ECO:0000256" key="3">
    <source>
        <dbReference type="ARBA" id="ARBA00008545"/>
    </source>
</evidence>
<organism evidence="23">
    <name type="scientific">Cressdnaviricota sp</name>
    <dbReference type="NCBI Taxonomy" id="2748378"/>
    <lineage>
        <taxon>Viruses</taxon>
        <taxon>Monodnaviria</taxon>
        <taxon>Shotokuvirae</taxon>
        <taxon>Cressdnaviricota</taxon>
    </lineage>
</organism>
<evidence type="ECO:0000256" key="9">
    <source>
        <dbReference type="ARBA" id="ARBA00022722"/>
    </source>
</evidence>
<evidence type="ECO:0000256" key="8">
    <source>
        <dbReference type="ARBA" id="ARBA00022705"/>
    </source>
</evidence>
<dbReference type="GO" id="GO:0003724">
    <property type="term" value="F:RNA helicase activity"/>
    <property type="evidence" value="ECO:0007669"/>
    <property type="project" value="InterPro"/>
</dbReference>
<comment type="similarity">
    <text evidence="3">Belongs to the nanoviruses/circoviruses replication-associated protein family.</text>
</comment>
<dbReference type="EMBL" id="MT138061">
    <property type="protein sequence ID" value="QKN88881.1"/>
    <property type="molecule type" value="Genomic_DNA"/>
</dbReference>